<dbReference type="EMBL" id="JAUNZN010000002">
    <property type="protein sequence ID" value="KAK4826404.1"/>
    <property type="molecule type" value="Genomic_DNA"/>
</dbReference>
<feature type="region of interest" description="Disordered" evidence="1">
    <location>
        <begin position="76"/>
        <end position="96"/>
    </location>
</feature>
<sequence>MLQLGSSSAEKGSPSDSKLNMSLQCAPAATNANSILSAINSSMASTGRGVIIPLCSALLRWHLEYHIQFQAPRNKKDINQMERGTEGSGLASEEPDYCAPSLDVKSKTPSFLAAHPYL</sequence>
<evidence type="ECO:0000313" key="2">
    <source>
        <dbReference type="EMBL" id="KAK4826404.1"/>
    </source>
</evidence>
<keyword evidence="3" id="KW-1185">Reference proteome</keyword>
<accession>A0AAN7NL36</accession>
<evidence type="ECO:0000256" key="1">
    <source>
        <dbReference type="SAM" id="MobiDB-lite"/>
    </source>
</evidence>
<protein>
    <submittedName>
        <fullName evidence="2">Uncharacterized protein</fullName>
    </submittedName>
</protein>
<gene>
    <name evidence="2" type="ORF">QYF61_008691</name>
</gene>
<proteinExistence type="predicted"/>
<feature type="compositionally biased region" description="Basic and acidic residues" evidence="1">
    <location>
        <begin position="76"/>
        <end position="85"/>
    </location>
</feature>
<dbReference type="Proteomes" id="UP001333110">
    <property type="component" value="Unassembled WGS sequence"/>
</dbReference>
<evidence type="ECO:0000313" key="3">
    <source>
        <dbReference type="Proteomes" id="UP001333110"/>
    </source>
</evidence>
<comment type="caution">
    <text evidence="2">The sequence shown here is derived from an EMBL/GenBank/DDBJ whole genome shotgun (WGS) entry which is preliminary data.</text>
</comment>
<organism evidence="2 3">
    <name type="scientific">Mycteria americana</name>
    <name type="common">Wood stork</name>
    <dbReference type="NCBI Taxonomy" id="33587"/>
    <lineage>
        <taxon>Eukaryota</taxon>
        <taxon>Metazoa</taxon>
        <taxon>Chordata</taxon>
        <taxon>Craniata</taxon>
        <taxon>Vertebrata</taxon>
        <taxon>Euteleostomi</taxon>
        <taxon>Archelosauria</taxon>
        <taxon>Archosauria</taxon>
        <taxon>Dinosauria</taxon>
        <taxon>Saurischia</taxon>
        <taxon>Theropoda</taxon>
        <taxon>Coelurosauria</taxon>
        <taxon>Aves</taxon>
        <taxon>Neognathae</taxon>
        <taxon>Neoaves</taxon>
        <taxon>Aequornithes</taxon>
        <taxon>Ciconiiformes</taxon>
        <taxon>Ciconiidae</taxon>
        <taxon>Mycteria</taxon>
    </lineage>
</organism>
<dbReference type="AlphaFoldDB" id="A0AAN7NL36"/>
<feature type="region of interest" description="Disordered" evidence="1">
    <location>
        <begin position="1"/>
        <end position="20"/>
    </location>
</feature>
<name>A0AAN7NL36_MYCAM</name>
<reference evidence="2 3" key="1">
    <citation type="journal article" date="2023" name="J. Hered.">
        <title>Chromosome-level genome of the wood stork (Mycteria americana) provides insight into avian chromosome evolution.</title>
        <authorList>
            <person name="Flamio R. Jr."/>
            <person name="Ramstad K.M."/>
        </authorList>
    </citation>
    <scope>NUCLEOTIDE SEQUENCE [LARGE SCALE GENOMIC DNA]</scope>
    <source>
        <strain evidence="2">JAX WOST 10</strain>
    </source>
</reference>